<evidence type="ECO:0000313" key="5">
    <source>
        <dbReference type="EMBL" id="GAA4395074.1"/>
    </source>
</evidence>
<protein>
    <recommendedName>
        <fullName evidence="7">Mandelate racemase/muconate lactonizing enzyme N-terminal domain-containing protein</fullName>
    </recommendedName>
</protein>
<gene>
    <name evidence="5" type="ORF">GCM10023167_25120</name>
</gene>
<proteinExistence type="predicted"/>
<comment type="cofactor">
    <cofactor evidence="1">
        <name>Mg(2+)</name>
        <dbReference type="ChEBI" id="CHEBI:18420"/>
    </cofactor>
</comment>
<organism evidence="5 6">
    <name type="scientific">Brevibacterium pityocampae</name>
    <dbReference type="NCBI Taxonomy" id="506594"/>
    <lineage>
        <taxon>Bacteria</taxon>
        <taxon>Bacillati</taxon>
        <taxon>Actinomycetota</taxon>
        <taxon>Actinomycetes</taxon>
        <taxon>Micrococcales</taxon>
        <taxon>Brevibacteriaceae</taxon>
        <taxon>Brevibacterium</taxon>
    </lineage>
</organism>
<dbReference type="Proteomes" id="UP001500642">
    <property type="component" value="Unassembled WGS sequence"/>
</dbReference>
<evidence type="ECO:0000256" key="4">
    <source>
        <dbReference type="SAM" id="MobiDB-lite"/>
    </source>
</evidence>
<accession>A0ABP8JRI0</accession>
<feature type="compositionally biased region" description="Basic and acidic residues" evidence="4">
    <location>
        <begin position="1"/>
        <end position="18"/>
    </location>
</feature>
<comment type="caution">
    <text evidence="5">The sequence shown here is derived from an EMBL/GenBank/DDBJ whole genome shotgun (WGS) entry which is preliminary data.</text>
</comment>
<dbReference type="PANTHER" id="PTHR13794:SF58">
    <property type="entry name" value="MITOCHONDRIAL ENOLASE SUPERFAMILY MEMBER 1"/>
    <property type="match status" value="1"/>
</dbReference>
<keyword evidence="2" id="KW-0479">Metal-binding</keyword>
<sequence length="135" mass="14331">MSLIRVYDDRSPKSRMLDGSDAMNPDPDYSAAHVELRTDAADGLQGHGFSFTIGRGNEVMTAAIATLTDHVVGLDAEELLSDLGRAWRLPSTTRSCAGSARRRASCTWPPAPSSTLCGTCAPSAPACSCGACWRR</sequence>
<keyword evidence="6" id="KW-1185">Reference proteome</keyword>
<evidence type="ECO:0000313" key="6">
    <source>
        <dbReference type="Proteomes" id="UP001500642"/>
    </source>
</evidence>
<dbReference type="SUPFAM" id="SSF54826">
    <property type="entry name" value="Enolase N-terminal domain-like"/>
    <property type="match status" value="1"/>
</dbReference>
<evidence type="ECO:0000256" key="3">
    <source>
        <dbReference type="ARBA" id="ARBA00022842"/>
    </source>
</evidence>
<keyword evidence="3" id="KW-0460">Magnesium</keyword>
<dbReference type="InterPro" id="IPR029017">
    <property type="entry name" value="Enolase-like_N"/>
</dbReference>
<name>A0ABP8JRI0_9MICO</name>
<feature type="region of interest" description="Disordered" evidence="4">
    <location>
        <begin position="1"/>
        <end position="26"/>
    </location>
</feature>
<dbReference type="PANTHER" id="PTHR13794">
    <property type="entry name" value="ENOLASE SUPERFAMILY, MANDELATE RACEMASE"/>
    <property type="match status" value="1"/>
</dbReference>
<reference evidence="6" key="1">
    <citation type="journal article" date="2019" name="Int. J. Syst. Evol. Microbiol.">
        <title>The Global Catalogue of Microorganisms (GCM) 10K type strain sequencing project: providing services to taxonomists for standard genome sequencing and annotation.</title>
        <authorList>
            <consortium name="The Broad Institute Genomics Platform"/>
            <consortium name="The Broad Institute Genome Sequencing Center for Infectious Disease"/>
            <person name="Wu L."/>
            <person name="Ma J."/>
        </authorList>
    </citation>
    <scope>NUCLEOTIDE SEQUENCE [LARGE SCALE GENOMIC DNA]</scope>
    <source>
        <strain evidence="6">JCM 17808</strain>
    </source>
</reference>
<dbReference type="InterPro" id="IPR046945">
    <property type="entry name" value="RHMD-like"/>
</dbReference>
<dbReference type="Gene3D" id="3.30.390.10">
    <property type="entry name" value="Enolase-like, N-terminal domain"/>
    <property type="match status" value="1"/>
</dbReference>
<evidence type="ECO:0000256" key="1">
    <source>
        <dbReference type="ARBA" id="ARBA00001946"/>
    </source>
</evidence>
<evidence type="ECO:0008006" key="7">
    <source>
        <dbReference type="Google" id="ProtNLM"/>
    </source>
</evidence>
<evidence type="ECO:0000256" key="2">
    <source>
        <dbReference type="ARBA" id="ARBA00022723"/>
    </source>
</evidence>
<dbReference type="EMBL" id="BAABGL010000035">
    <property type="protein sequence ID" value="GAA4395074.1"/>
    <property type="molecule type" value="Genomic_DNA"/>
</dbReference>